<evidence type="ECO:0000256" key="1">
    <source>
        <dbReference type="ARBA" id="ARBA00023450"/>
    </source>
</evidence>
<gene>
    <name evidence="3" type="ORF">ACFQS1_15580</name>
</gene>
<dbReference type="RefSeq" id="WP_378968475.1">
    <property type="nucleotide sequence ID" value="NZ_JBHTBJ010000009.1"/>
</dbReference>
<evidence type="ECO:0000313" key="4">
    <source>
        <dbReference type="Proteomes" id="UP001596548"/>
    </source>
</evidence>
<dbReference type="SMART" id="SM00507">
    <property type="entry name" value="HNHc"/>
    <property type="match status" value="1"/>
</dbReference>
<dbReference type="InterPro" id="IPR003870">
    <property type="entry name" value="DUF222"/>
</dbReference>
<comment type="caution">
    <text evidence="3">The sequence shown here is derived from an EMBL/GenBank/DDBJ whole genome shotgun (WGS) entry which is preliminary data.</text>
</comment>
<accession>A0ABW2HQF8</accession>
<dbReference type="InterPro" id="IPR003615">
    <property type="entry name" value="HNH_nuc"/>
</dbReference>
<dbReference type="Pfam" id="PF02720">
    <property type="entry name" value="DUF222"/>
    <property type="match status" value="2"/>
</dbReference>
<sequence>MLDTVHTWAEEAAKAADSALWPLPETELLDLLQATHRLQQILTALQIRVVREAACRALPAKHGHRTTATWLRDQLRIDPQPARDLTEAATLLDHRPEVERALISGSIDLRQATTIAAAVNAVPIALADAAAAADADTDATTAAPSAVADAHAATAVPSALAATRAATIASRAEATLIDMAAQFPAYQLRKLGDRILAHVAPELADLADEAALRRAEARAHPRRSFTLSLPVDGMVRLSGALGVEDAAIVTAALQPLCAPTPADDRSFPQRRADALIDVCRLALRSGELPQDGGEPPQLTLTIPYDPLASRLATGVLPDGERVSAATARRLACDARLLPLVLGGASQVLDAGRTRRLAHGTLRRALTARDGGCAFPGCDRPSRWCDAHHLRAWSDGGPTDLDNLVLLCRHHHRLLHNPNGGWRAELCPDRLPTFVPPPWIDPEQRPRRNLFHPRT</sequence>
<feature type="domain" description="HNH nuclease" evidence="2">
    <location>
        <begin position="360"/>
        <end position="412"/>
    </location>
</feature>
<evidence type="ECO:0000313" key="3">
    <source>
        <dbReference type="EMBL" id="MFC7275409.1"/>
    </source>
</evidence>
<dbReference type="Pfam" id="PF01844">
    <property type="entry name" value="HNH"/>
    <property type="match status" value="1"/>
</dbReference>
<comment type="similarity">
    <text evidence="1">Belongs to the Rv1128c/1148c/1588c/1702c/1945/3466 family.</text>
</comment>
<dbReference type="EMBL" id="JBHTBJ010000009">
    <property type="protein sequence ID" value="MFC7275409.1"/>
    <property type="molecule type" value="Genomic_DNA"/>
</dbReference>
<evidence type="ECO:0000259" key="2">
    <source>
        <dbReference type="SMART" id="SM00507"/>
    </source>
</evidence>
<protein>
    <submittedName>
        <fullName evidence="3">DUF222 domain-containing protein</fullName>
    </submittedName>
</protein>
<name>A0ABW2HQF8_9ACTN</name>
<keyword evidence="4" id="KW-1185">Reference proteome</keyword>
<dbReference type="CDD" id="cd00085">
    <property type="entry name" value="HNHc"/>
    <property type="match status" value="1"/>
</dbReference>
<dbReference type="Gene3D" id="1.10.30.50">
    <property type="match status" value="1"/>
</dbReference>
<dbReference type="Proteomes" id="UP001596548">
    <property type="component" value="Unassembled WGS sequence"/>
</dbReference>
<organism evidence="3 4">
    <name type="scientific">Paractinoplanes rhizophilus</name>
    <dbReference type="NCBI Taxonomy" id="1416877"/>
    <lineage>
        <taxon>Bacteria</taxon>
        <taxon>Bacillati</taxon>
        <taxon>Actinomycetota</taxon>
        <taxon>Actinomycetes</taxon>
        <taxon>Micromonosporales</taxon>
        <taxon>Micromonosporaceae</taxon>
        <taxon>Paractinoplanes</taxon>
    </lineage>
</organism>
<dbReference type="InterPro" id="IPR002711">
    <property type="entry name" value="HNH"/>
</dbReference>
<reference evidence="4" key="1">
    <citation type="journal article" date="2019" name="Int. J. Syst. Evol. Microbiol.">
        <title>The Global Catalogue of Microorganisms (GCM) 10K type strain sequencing project: providing services to taxonomists for standard genome sequencing and annotation.</title>
        <authorList>
            <consortium name="The Broad Institute Genomics Platform"/>
            <consortium name="The Broad Institute Genome Sequencing Center for Infectious Disease"/>
            <person name="Wu L."/>
            <person name="Ma J."/>
        </authorList>
    </citation>
    <scope>NUCLEOTIDE SEQUENCE [LARGE SCALE GENOMIC DNA]</scope>
    <source>
        <strain evidence="4">XZYJT-10</strain>
    </source>
</reference>
<proteinExistence type="inferred from homology"/>